<reference evidence="1" key="1">
    <citation type="submission" date="2023-03" db="EMBL/GenBank/DDBJ databases">
        <title>Chromosome-scale reference genome and RAD-based genetic map of yellow starthistle (Centaurea solstitialis) reveal putative structural variation and QTLs associated with invader traits.</title>
        <authorList>
            <person name="Reatini B."/>
            <person name="Cang F.A."/>
            <person name="Jiang Q."/>
            <person name="Mckibben M.T.W."/>
            <person name="Barker M.S."/>
            <person name="Rieseberg L.H."/>
            <person name="Dlugosch K.M."/>
        </authorList>
    </citation>
    <scope>NUCLEOTIDE SEQUENCE</scope>
    <source>
        <strain evidence="1">CAN-66</strain>
        <tissue evidence="1">Leaf</tissue>
    </source>
</reference>
<dbReference type="PANTHER" id="PTHR35307">
    <property type="entry name" value="PROTEIN, PUTATIVE-RELATED"/>
    <property type="match status" value="1"/>
</dbReference>
<evidence type="ECO:0000313" key="1">
    <source>
        <dbReference type="EMBL" id="KAJ9549885.1"/>
    </source>
</evidence>
<keyword evidence="2" id="KW-1185">Reference proteome</keyword>
<organism evidence="1 2">
    <name type="scientific">Centaurea solstitialis</name>
    <name type="common">yellow star-thistle</name>
    <dbReference type="NCBI Taxonomy" id="347529"/>
    <lineage>
        <taxon>Eukaryota</taxon>
        <taxon>Viridiplantae</taxon>
        <taxon>Streptophyta</taxon>
        <taxon>Embryophyta</taxon>
        <taxon>Tracheophyta</taxon>
        <taxon>Spermatophyta</taxon>
        <taxon>Magnoliopsida</taxon>
        <taxon>eudicotyledons</taxon>
        <taxon>Gunneridae</taxon>
        <taxon>Pentapetalae</taxon>
        <taxon>asterids</taxon>
        <taxon>campanulids</taxon>
        <taxon>Asterales</taxon>
        <taxon>Asteraceae</taxon>
        <taxon>Carduoideae</taxon>
        <taxon>Cardueae</taxon>
        <taxon>Centaureinae</taxon>
        <taxon>Centaurea</taxon>
    </lineage>
</organism>
<dbReference type="EMBL" id="JARYMX010000005">
    <property type="protein sequence ID" value="KAJ9549885.1"/>
    <property type="molecule type" value="Genomic_DNA"/>
</dbReference>
<dbReference type="Proteomes" id="UP001172457">
    <property type="component" value="Chromosome 5"/>
</dbReference>
<dbReference type="PANTHER" id="PTHR35307:SF8">
    <property type="entry name" value="GUSTATORY RECEPTOR"/>
    <property type="match status" value="1"/>
</dbReference>
<name>A0AA38SW51_9ASTR</name>
<protein>
    <submittedName>
        <fullName evidence="1">Uncharacterized protein</fullName>
    </submittedName>
</protein>
<evidence type="ECO:0000313" key="2">
    <source>
        <dbReference type="Proteomes" id="UP001172457"/>
    </source>
</evidence>
<gene>
    <name evidence="1" type="ORF">OSB04_022428</name>
</gene>
<comment type="caution">
    <text evidence="1">The sequence shown here is derived from an EMBL/GenBank/DDBJ whole genome shotgun (WGS) entry which is preliminary data.</text>
</comment>
<proteinExistence type="predicted"/>
<dbReference type="AlphaFoldDB" id="A0AA38SW51"/>
<accession>A0AA38SW51</accession>
<sequence>MGLWHEVEVSYRWLGNMLQRNAFRDKTPKEILEWLANKAEEIVVEMSKDKDEETLGDSHDKLIVADSMYRVIQTIKVKYANDIEQNGEDGFFGLLSSMIADILVACFTNLPRVIAMKCHEDAIEKREASVQFAAKLLGSTKKIIEKIQLCDIPTLDPDQMASIDEWRVHLKQSFL</sequence>